<proteinExistence type="inferred from homology"/>
<dbReference type="InterPro" id="IPR029035">
    <property type="entry name" value="DHS-like_NAD/FAD-binding_dom"/>
</dbReference>
<dbReference type="Gene3D" id="3.40.50.1220">
    <property type="entry name" value="TPP-binding domain"/>
    <property type="match status" value="1"/>
</dbReference>
<feature type="domain" description="Acyl-CoA dehydrogenase/oxidase N-terminal" evidence="9">
    <location>
        <begin position="6"/>
        <end position="110"/>
    </location>
</feature>
<comment type="cofactor">
    <cofactor evidence="1 5">
        <name>FAD</name>
        <dbReference type="ChEBI" id="CHEBI:57692"/>
    </cofactor>
</comment>
<comment type="caution">
    <text evidence="10">The sequence shown here is derived from an EMBL/GenBank/DDBJ whole genome shotgun (WGS) entry which is preliminary data.</text>
</comment>
<dbReference type="InterPro" id="IPR009075">
    <property type="entry name" value="AcylCo_DH/oxidase_C"/>
</dbReference>
<evidence type="ECO:0000259" key="9">
    <source>
        <dbReference type="Pfam" id="PF02771"/>
    </source>
</evidence>
<feature type="domain" description="Acyl-CoA dehydrogenase/oxidase C-terminal" evidence="6">
    <location>
        <begin position="222"/>
        <end position="365"/>
    </location>
</feature>
<dbReference type="InterPro" id="IPR046373">
    <property type="entry name" value="Acyl-CoA_Oxase/DH_mid-dom_sf"/>
</dbReference>
<dbReference type="InterPro" id="IPR009100">
    <property type="entry name" value="AcylCoA_DH/oxidase_NM_dom_sf"/>
</dbReference>
<dbReference type="Pfam" id="PF00441">
    <property type="entry name" value="Acyl-CoA_dh_1"/>
    <property type="match status" value="1"/>
</dbReference>
<dbReference type="Pfam" id="PF00766">
    <property type="entry name" value="ETF_alpha"/>
    <property type="match status" value="1"/>
</dbReference>
<evidence type="ECO:0000256" key="4">
    <source>
        <dbReference type="ARBA" id="ARBA00022827"/>
    </source>
</evidence>
<keyword evidence="5" id="KW-0560">Oxidoreductase</keyword>
<feature type="domain" description="Electron transfer flavoprotein alpha subunit C-terminal" evidence="7">
    <location>
        <begin position="415"/>
        <end position="493"/>
    </location>
</feature>
<dbReference type="InterPro" id="IPR037069">
    <property type="entry name" value="AcylCoA_DH/ox_N_sf"/>
</dbReference>
<keyword evidence="3 5" id="KW-0285">Flavoprotein</keyword>
<reference evidence="10 11" key="1">
    <citation type="journal article" date="2023" name="Int. J. Syst. Evol. Microbiol.">
        <title>Lactiplantibacillus brownii sp. nov., a novel psychrotolerant species isolated from sauerkraut.</title>
        <authorList>
            <person name="Heng Y.C."/>
            <person name="Silvaraju S."/>
            <person name="Lee J.K.Y."/>
            <person name="Kittelmann S."/>
        </authorList>
    </citation>
    <scope>NUCLEOTIDE SEQUENCE [LARGE SCALE GENOMIC DNA]</scope>
    <source>
        <strain evidence="10 11">WILCCON 0030</strain>
    </source>
</reference>
<gene>
    <name evidence="10" type="ORF">RA086_00705</name>
</gene>
<dbReference type="Gene3D" id="1.10.540.10">
    <property type="entry name" value="Acyl-CoA dehydrogenase/oxidase, N-terminal domain"/>
    <property type="match status" value="1"/>
</dbReference>
<dbReference type="SUPFAM" id="SSF52467">
    <property type="entry name" value="DHS-like NAD/FAD-binding domain"/>
    <property type="match status" value="1"/>
</dbReference>
<dbReference type="InterPro" id="IPR014731">
    <property type="entry name" value="ETF_asu_C"/>
</dbReference>
<organism evidence="10 11">
    <name type="scientific">Lactiplantibacillus brownii</name>
    <dbReference type="NCBI Taxonomy" id="3069269"/>
    <lineage>
        <taxon>Bacteria</taxon>
        <taxon>Bacillati</taxon>
        <taxon>Bacillota</taxon>
        <taxon>Bacilli</taxon>
        <taxon>Lactobacillales</taxon>
        <taxon>Lactobacillaceae</taxon>
        <taxon>Lactiplantibacillus</taxon>
    </lineage>
</organism>
<dbReference type="PANTHER" id="PTHR43884:SF12">
    <property type="entry name" value="ISOVALERYL-COA DEHYDROGENASE, MITOCHONDRIAL-RELATED"/>
    <property type="match status" value="1"/>
</dbReference>
<evidence type="ECO:0000259" key="8">
    <source>
        <dbReference type="Pfam" id="PF02770"/>
    </source>
</evidence>
<dbReference type="EMBL" id="JAVCWF010000001">
    <property type="protein sequence ID" value="MDQ7936169.1"/>
    <property type="molecule type" value="Genomic_DNA"/>
</dbReference>
<evidence type="ECO:0000256" key="3">
    <source>
        <dbReference type="ARBA" id="ARBA00022630"/>
    </source>
</evidence>
<evidence type="ECO:0000256" key="5">
    <source>
        <dbReference type="RuleBase" id="RU362125"/>
    </source>
</evidence>
<comment type="similarity">
    <text evidence="2 5">Belongs to the acyl-CoA dehydrogenase family.</text>
</comment>
<evidence type="ECO:0000313" key="10">
    <source>
        <dbReference type="EMBL" id="MDQ7936169.1"/>
    </source>
</evidence>
<evidence type="ECO:0000256" key="2">
    <source>
        <dbReference type="ARBA" id="ARBA00009347"/>
    </source>
</evidence>
<evidence type="ECO:0000259" key="6">
    <source>
        <dbReference type="Pfam" id="PF00441"/>
    </source>
</evidence>
<dbReference type="Proteomes" id="UP001227831">
    <property type="component" value="Unassembled WGS sequence"/>
</dbReference>
<dbReference type="Gene3D" id="1.20.140.10">
    <property type="entry name" value="Butyryl-CoA Dehydrogenase, subunit A, domain 3"/>
    <property type="match status" value="1"/>
</dbReference>
<dbReference type="InterPro" id="IPR036250">
    <property type="entry name" value="AcylCo_DH-like_C"/>
</dbReference>
<dbReference type="InterPro" id="IPR006091">
    <property type="entry name" value="Acyl-CoA_Oxase/DH_mid-dom"/>
</dbReference>
<evidence type="ECO:0000259" key="7">
    <source>
        <dbReference type="Pfam" id="PF00766"/>
    </source>
</evidence>
<dbReference type="SUPFAM" id="SSF47203">
    <property type="entry name" value="Acyl-CoA dehydrogenase C-terminal domain-like"/>
    <property type="match status" value="1"/>
</dbReference>
<dbReference type="PANTHER" id="PTHR43884">
    <property type="entry name" value="ACYL-COA DEHYDROGENASE"/>
    <property type="match status" value="1"/>
</dbReference>
<sequence length="534" mass="56349">MDLNLTAEQQALWQHLTNFSQEKLAPLDAQLAQGRQASAEAYQLLVTEGLPELGLAQPFGLELDLSTQALAVAAVAQGSVSAAVMLATTWVTATALTLYGKPAQFAETLQAAKTKPLAIAVTEPDGGGRQASQTSASKQADEHWSLVGDKSFVVNGGQAAAYLVLTRTFRGNHLQFLVPATQKALRVLEPVQLAGLPGVPAATIRLNGVSATTSQILGYQDQGMTIARHIDALARIFIGAISVGVGQRTLAVVKRYAHERALGKGLLSDEPLIQQQAGELAIRLHTSELLTWDAAQRVDQKQDFEVAATMAAVTAAENSLVMTQQAAQLIGGIAYTKALPLAQLTGEAQALGMMTGAKAQLTRQVGWHALGIDERKQLTADQPVAVAKRLKVADLHRVVKTLRLTEDVPVTVGSIKAAKRLIVLGQGALEPAVLLQAQQLAKWIGAAVAVTQPLTKLEQFSQNQLIGIDGATVAPEVIINIGISGAEQYVLGMTGAKHILSVNPDEKAPIFKVSQQAFVGTAADFLTGMIAALN</sequence>
<accession>A0ABU1A5B5</accession>
<dbReference type="SUPFAM" id="SSF56645">
    <property type="entry name" value="Acyl-CoA dehydrogenase NM domain-like"/>
    <property type="match status" value="1"/>
</dbReference>
<dbReference type="RefSeq" id="WP_308702013.1">
    <property type="nucleotide sequence ID" value="NZ_AP027463.1"/>
</dbReference>
<evidence type="ECO:0000256" key="1">
    <source>
        <dbReference type="ARBA" id="ARBA00001974"/>
    </source>
</evidence>
<keyword evidence="4 5" id="KW-0274">FAD</keyword>
<keyword evidence="11" id="KW-1185">Reference proteome</keyword>
<evidence type="ECO:0000313" key="11">
    <source>
        <dbReference type="Proteomes" id="UP001227831"/>
    </source>
</evidence>
<dbReference type="InterPro" id="IPR013786">
    <property type="entry name" value="AcylCoA_DH/ox_N"/>
</dbReference>
<feature type="domain" description="Acyl-CoA oxidase/dehydrogenase middle" evidence="8">
    <location>
        <begin position="118"/>
        <end position="209"/>
    </location>
</feature>
<protein>
    <submittedName>
        <fullName evidence="10">Acyl-CoA dehydrogenase family protein</fullName>
    </submittedName>
</protein>
<dbReference type="Pfam" id="PF02771">
    <property type="entry name" value="Acyl-CoA_dh_N"/>
    <property type="match status" value="1"/>
</dbReference>
<name>A0ABU1A5B5_9LACO</name>
<dbReference type="Gene3D" id="2.40.110.10">
    <property type="entry name" value="Butyryl-CoA Dehydrogenase, subunit A, domain 2"/>
    <property type="match status" value="1"/>
</dbReference>
<dbReference type="Pfam" id="PF02770">
    <property type="entry name" value="Acyl-CoA_dh_M"/>
    <property type="match status" value="1"/>
</dbReference>
<dbReference type="CDD" id="cd00567">
    <property type="entry name" value="ACAD"/>
    <property type="match status" value="1"/>
</dbReference>